<evidence type="ECO:0000313" key="1">
    <source>
        <dbReference type="EMBL" id="KUK87184.1"/>
    </source>
</evidence>
<name>A0A101I2C3_UNCT6</name>
<accession>A0A101I2C3</accession>
<dbReference type="AlphaFoldDB" id="A0A101I2C3"/>
<organism evidence="1 2">
    <name type="scientific">candidate division TA06 bacterium 34_109</name>
    <dbReference type="NCBI Taxonomy" id="1635277"/>
    <lineage>
        <taxon>Bacteria</taxon>
        <taxon>Bacteria division TA06</taxon>
    </lineage>
</organism>
<dbReference type="EMBL" id="LGGX01000007">
    <property type="protein sequence ID" value="KUK87184.1"/>
    <property type="molecule type" value="Genomic_DNA"/>
</dbReference>
<proteinExistence type="predicted"/>
<reference evidence="2" key="1">
    <citation type="journal article" date="2015" name="MBio">
        <title>Genome-Resolved Metagenomic Analysis Reveals Roles for Candidate Phyla and Other Microbial Community Members in Biogeochemical Transformations in Oil Reservoirs.</title>
        <authorList>
            <person name="Hu P."/>
            <person name="Tom L."/>
            <person name="Singh A."/>
            <person name="Thomas B.C."/>
            <person name="Baker B.J."/>
            <person name="Piceno Y.M."/>
            <person name="Andersen G.L."/>
            <person name="Banfield J.F."/>
        </authorList>
    </citation>
    <scope>NUCLEOTIDE SEQUENCE [LARGE SCALE GENOMIC DNA]</scope>
</reference>
<dbReference type="Proteomes" id="UP000053467">
    <property type="component" value="Unassembled WGS sequence"/>
</dbReference>
<evidence type="ECO:0000313" key="2">
    <source>
        <dbReference type="Proteomes" id="UP000053467"/>
    </source>
</evidence>
<gene>
    <name evidence="1" type="ORF">XE03_0980</name>
</gene>
<sequence length="438" mass="53016">MNRVKKLLFFLLTVITLTPFYLGFESLDGIVKSGNFKIILEEIDSSENKEKILKLVFKHREKFKKPDYEYFLRSLILREGLPEIYLNFFKKDVIFENEYIIFLKYFRDKNDLEGYIKYILRFDDEKNLDYKKITAQLASEGLDRTIYERCLTKSKLKLFVTARLFTSTNDDIYAKKLLDFDQRYILEIFDSDILNLKNKIKLVNLLDLKKIDKKLFYDEIYHISFYDLENDYTEFLKGSKFYIPYESFRKIFKGEVNDRNLNDTLFYPLYLIFKRDNQSFLNCMKGKKDSRDGNVYYLYFLYYLLNSDQKNLKEQLSKLLSSNMDIFVKIKCTNLYMLSKKISDGQFFFYYFANDYENMRPFILTVGKRSYLYYKTLIDEGRLEEAERFKENSFDDMELISEILLFEIKNGIIKKYDVEKYLKKYPKSPFKTLFINYL</sequence>
<comment type="caution">
    <text evidence="1">The sequence shown here is derived from an EMBL/GenBank/DDBJ whole genome shotgun (WGS) entry which is preliminary data.</text>
</comment>
<protein>
    <submittedName>
        <fullName evidence="1">Uncharacterized protein</fullName>
    </submittedName>
</protein>